<comment type="caution">
    <text evidence="1">The sequence shown here is derived from an EMBL/GenBank/DDBJ whole genome shotgun (WGS) entry which is preliminary data.</text>
</comment>
<sequence>MKKFLSALMAIVLAISTALAASAAFDSRTAENSTVEIPTLYFDSAEAYERHLNQLKSDVSTHANGNAVISAAVVRSGSSEDCELYIEWDGNAVYSSFRYKQITVKTTSMLGDEKPYATFGTGRHFVTRPATAGMTGSVKIGDFKLSSDINKVIVKSSSLQAYNLTKATWQSSIEFSGMVWVK</sequence>
<dbReference type="Proteomes" id="UP000220752">
    <property type="component" value="Unassembled WGS sequence"/>
</dbReference>
<proteinExistence type="predicted"/>
<accession>A0A174CME5</accession>
<gene>
    <name evidence="1" type="ORF">CGS46_07630</name>
</gene>
<protein>
    <submittedName>
        <fullName evidence="1">Uncharacterized protein</fullName>
    </submittedName>
</protein>
<evidence type="ECO:0000313" key="1">
    <source>
        <dbReference type="EMBL" id="PDX58584.1"/>
    </source>
</evidence>
<evidence type="ECO:0000313" key="2">
    <source>
        <dbReference type="Proteomes" id="UP000220752"/>
    </source>
</evidence>
<dbReference type="EMBL" id="NMTQ01000027">
    <property type="protein sequence ID" value="PDX58584.1"/>
    <property type="molecule type" value="Genomic_DNA"/>
</dbReference>
<dbReference type="OrthoDB" id="2080581at2"/>
<dbReference type="AlphaFoldDB" id="A0A174CME5"/>
<organism evidence="1 2">
    <name type="scientific">Faecalibacterium langellae</name>
    <dbReference type="NCBI Taxonomy" id="3435293"/>
    <lineage>
        <taxon>Bacteria</taxon>
        <taxon>Bacillati</taxon>
        <taxon>Bacillota</taxon>
        <taxon>Clostridia</taxon>
        <taxon>Eubacteriales</taxon>
        <taxon>Oscillospiraceae</taxon>
        <taxon>Faecalibacterium</taxon>
    </lineage>
</organism>
<reference evidence="1 2" key="1">
    <citation type="journal article" date="2017" name="Front. Microbiol.">
        <title>New Insights into the Diversity of the Genus Faecalibacterium.</title>
        <authorList>
            <person name="Benevides L."/>
            <person name="Burman S."/>
            <person name="Martin R."/>
            <person name="Robert V."/>
            <person name="Thomas M."/>
            <person name="Miquel S."/>
            <person name="Chain F."/>
            <person name="Sokol H."/>
            <person name="Bermudez-Humaran L.G."/>
            <person name="Morrison M."/>
            <person name="Langella P."/>
            <person name="Azevedo V.A."/>
            <person name="Chatel J.M."/>
            <person name="Soares S."/>
        </authorList>
    </citation>
    <scope>NUCLEOTIDE SEQUENCE [LARGE SCALE GENOMIC DNA]</scope>
    <source>
        <strain evidence="2">CNCM I-4540</strain>
    </source>
</reference>
<dbReference type="RefSeq" id="WP_055191783.1">
    <property type="nucleotide sequence ID" value="NZ_WQOK01000023.1"/>
</dbReference>
<name>A0A174CME5_9FIRM</name>
<keyword evidence="2" id="KW-1185">Reference proteome</keyword>